<keyword evidence="1" id="KW-0677">Repeat</keyword>
<dbReference type="EMBL" id="VOTZ01000009">
    <property type="protein sequence ID" value="MCQ1538425.1"/>
    <property type="molecule type" value="Genomic_DNA"/>
</dbReference>
<name>A0ABD4TMA2_9EURY</name>
<dbReference type="InterPro" id="IPR011989">
    <property type="entry name" value="ARM-like"/>
</dbReference>
<dbReference type="Pfam" id="PF13646">
    <property type="entry name" value="HEAT_2"/>
    <property type="match status" value="1"/>
</dbReference>
<proteinExistence type="predicted"/>
<reference evidence="2 3" key="1">
    <citation type="submission" date="2019-08" db="EMBL/GenBank/DDBJ databases">
        <authorList>
            <person name="Chen S.-C."/>
            <person name="Lai M.-C."/>
            <person name="You Y.-T."/>
        </authorList>
    </citation>
    <scope>NUCLEOTIDE SEQUENCE [LARGE SCALE GENOMIC DNA]</scope>
    <source>
        <strain evidence="2 3">P2F9704a</strain>
    </source>
</reference>
<evidence type="ECO:0000313" key="2">
    <source>
        <dbReference type="EMBL" id="MCQ1538425.1"/>
    </source>
</evidence>
<dbReference type="InterPro" id="IPR000357">
    <property type="entry name" value="HEAT"/>
</dbReference>
<gene>
    <name evidence="2" type="ORF">FTO68_05420</name>
</gene>
<keyword evidence="3" id="KW-1185">Reference proteome</keyword>
<dbReference type="Gene3D" id="1.25.10.10">
    <property type="entry name" value="Leucine-rich Repeat Variant"/>
    <property type="match status" value="1"/>
</dbReference>
<dbReference type="SUPFAM" id="SSF48371">
    <property type="entry name" value="ARM repeat"/>
    <property type="match status" value="1"/>
</dbReference>
<evidence type="ECO:0000256" key="1">
    <source>
        <dbReference type="ARBA" id="ARBA00022737"/>
    </source>
</evidence>
<organism evidence="2 3">
    <name type="scientific">Methanocalculus taiwanensis</name>
    <dbReference type="NCBI Taxonomy" id="106207"/>
    <lineage>
        <taxon>Archaea</taxon>
        <taxon>Methanobacteriati</taxon>
        <taxon>Methanobacteriota</taxon>
        <taxon>Stenosarchaea group</taxon>
        <taxon>Methanomicrobia</taxon>
        <taxon>Methanomicrobiales</taxon>
        <taxon>Methanocalculaceae</taxon>
        <taxon>Methanocalculus</taxon>
    </lineage>
</organism>
<evidence type="ECO:0000313" key="3">
    <source>
        <dbReference type="Proteomes" id="UP001524383"/>
    </source>
</evidence>
<dbReference type="InterPro" id="IPR004155">
    <property type="entry name" value="PBS_lyase_HEAT"/>
</dbReference>
<comment type="caution">
    <text evidence="2">The sequence shown here is derived from an EMBL/GenBank/DDBJ whole genome shotgun (WGS) entry which is preliminary data.</text>
</comment>
<accession>A0ABD4TMA2</accession>
<dbReference type="SMART" id="SM00567">
    <property type="entry name" value="EZ_HEAT"/>
    <property type="match status" value="4"/>
</dbReference>
<dbReference type="AlphaFoldDB" id="A0ABD4TMA2"/>
<sequence>MPQWIHYIVIMPPIGDDEGDWQGQRTIPSRTKIFHMIYGKNNTPSTFDQIAGIYRTAESPEEKIAALRDMGSSDREQAIPFLIGALRDDNKEVRKAATEILGSAGESAIAPLAALLRDEWWVVRYRACEALGMIKNPLAYPHIRSAISDEKDHVRYMAAKGIGTLGIPAAALDLEPLLEDENPYVRRMAANAVVRIKG</sequence>
<dbReference type="Pfam" id="PF02985">
    <property type="entry name" value="HEAT"/>
    <property type="match status" value="1"/>
</dbReference>
<dbReference type="PANTHER" id="PTHR12697">
    <property type="entry name" value="PBS LYASE HEAT-LIKE PROTEIN"/>
    <property type="match status" value="1"/>
</dbReference>
<dbReference type="Proteomes" id="UP001524383">
    <property type="component" value="Unassembled WGS sequence"/>
</dbReference>
<dbReference type="InterPro" id="IPR016024">
    <property type="entry name" value="ARM-type_fold"/>
</dbReference>
<dbReference type="PANTHER" id="PTHR12697:SF5">
    <property type="entry name" value="DEOXYHYPUSINE HYDROXYLASE"/>
    <property type="match status" value="1"/>
</dbReference>
<protein>
    <submittedName>
        <fullName evidence="2">HEAT repeat domain-containing protein</fullName>
    </submittedName>
</protein>